<dbReference type="CDD" id="cd19919">
    <property type="entry name" value="REC_NtrC"/>
    <property type="match status" value="1"/>
</dbReference>
<dbReference type="PANTHER" id="PTHR32071:SF95">
    <property type="entry name" value="DNA-BINDING TRANSCRIPTIONAL REGULATOR NTRC"/>
    <property type="match status" value="1"/>
</dbReference>
<feature type="domain" description="Sigma-54 factor interaction" evidence="16">
    <location>
        <begin position="139"/>
        <end position="368"/>
    </location>
</feature>
<dbReference type="PROSITE" id="PS50110">
    <property type="entry name" value="RESPONSE_REGULATORY"/>
    <property type="match status" value="1"/>
</dbReference>
<dbReference type="InterPro" id="IPR025943">
    <property type="entry name" value="Sigma_54_int_dom_ATP-bd_2"/>
</dbReference>
<dbReference type="InterPro" id="IPR001789">
    <property type="entry name" value="Sig_transdc_resp-reg_receiver"/>
</dbReference>
<evidence type="ECO:0000256" key="6">
    <source>
        <dbReference type="ARBA" id="ARBA00022741"/>
    </source>
</evidence>
<dbReference type="SMART" id="SM00382">
    <property type="entry name" value="AAA"/>
    <property type="match status" value="1"/>
</dbReference>
<dbReference type="FunFam" id="3.40.50.300:FF:000006">
    <property type="entry name" value="DNA-binding transcriptional regulator NtrC"/>
    <property type="match status" value="1"/>
</dbReference>
<dbReference type="PROSITE" id="PS50045">
    <property type="entry name" value="SIGMA54_INTERACT_4"/>
    <property type="match status" value="1"/>
</dbReference>
<evidence type="ECO:0000256" key="12">
    <source>
        <dbReference type="ARBA" id="ARBA00023163"/>
    </source>
</evidence>
<dbReference type="AlphaFoldDB" id="Q3SG03"/>
<evidence type="ECO:0000256" key="8">
    <source>
        <dbReference type="ARBA" id="ARBA00023012"/>
    </source>
</evidence>
<dbReference type="SUPFAM" id="SSF46689">
    <property type="entry name" value="Homeodomain-like"/>
    <property type="match status" value="1"/>
</dbReference>
<organism evidence="18 19">
    <name type="scientific">Thiobacillus denitrificans (strain ATCC 25259 / T1)</name>
    <dbReference type="NCBI Taxonomy" id="292415"/>
    <lineage>
        <taxon>Bacteria</taxon>
        <taxon>Pseudomonadati</taxon>
        <taxon>Pseudomonadota</taxon>
        <taxon>Betaproteobacteria</taxon>
        <taxon>Nitrosomonadales</taxon>
        <taxon>Thiobacillaceae</taxon>
        <taxon>Thiobacillus</taxon>
    </lineage>
</organism>
<dbReference type="HOGENOM" id="CLU_000445_0_1_4"/>
<dbReference type="InterPro" id="IPR058031">
    <property type="entry name" value="AAA_lid_NorR"/>
</dbReference>
<protein>
    <recommendedName>
        <fullName evidence="2 15">DNA-binding transcriptional regulator NtrC</fullName>
    </recommendedName>
    <alternativeName>
        <fullName evidence="15">Nitrogen regulation protein NR(I)</fullName>
    </alternativeName>
</protein>
<dbReference type="InterPro" id="IPR011006">
    <property type="entry name" value="CheY-like_superfamily"/>
</dbReference>
<dbReference type="GO" id="GO:0000156">
    <property type="term" value="F:phosphorelay response regulator activity"/>
    <property type="evidence" value="ECO:0007669"/>
    <property type="project" value="UniProtKB-UniRule"/>
</dbReference>
<dbReference type="eggNOG" id="COG2204">
    <property type="taxonomic scope" value="Bacteria"/>
</dbReference>
<accession>Q3SG03</accession>
<dbReference type="InterPro" id="IPR003593">
    <property type="entry name" value="AAA+_ATPase"/>
</dbReference>
<dbReference type="Pfam" id="PF02954">
    <property type="entry name" value="HTH_8"/>
    <property type="match status" value="1"/>
</dbReference>
<evidence type="ECO:0000256" key="15">
    <source>
        <dbReference type="RuleBase" id="RU365013"/>
    </source>
</evidence>
<keyword evidence="5 14" id="KW-0597">Phosphoprotein</keyword>
<dbReference type="PROSITE" id="PS00676">
    <property type="entry name" value="SIGMA54_INTERACT_2"/>
    <property type="match status" value="1"/>
</dbReference>
<dbReference type="Gene3D" id="1.10.8.60">
    <property type="match status" value="1"/>
</dbReference>
<dbReference type="SUPFAM" id="SSF52540">
    <property type="entry name" value="P-loop containing nucleoside triphosphate hydrolases"/>
    <property type="match status" value="1"/>
</dbReference>
<dbReference type="PANTHER" id="PTHR32071">
    <property type="entry name" value="TRANSCRIPTIONAL REGULATORY PROTEIN"/>
    <property type="match status" value="1"/>
</dbReference>
<dbReference type="Pfam" id="PF25601">
    <property type="entry name" value="AAA_lid_14"/>
    <property type="match status" value="1"/>
</dbReference>
<gene>
    <name evidence="15" type="primary">ntrC</name>
    <name evidence="18" type="ordered locus">Tbd_2500</name>
</gene>
<dbReference type="InterPro" id="IPR025662">
    <property type="entry name" value="Sigma_54_int_dom_ATP-bd_1"/>
</dbReference>
<evidence type="ECO:0000256" key="7">
    <source>
        <dbReference type="ARBA" id="ARBA00022840"/>
    </source>
</evidence>
<dbReference type="InterPro" id="IPR002197">
    <property type="entry name" value="HTH_Fis"/>
</dbReference>
<keyword evidence="11 15" id="KW-0010">Activator</keyword>
<keyword evidence="12 15" id="KW-0804">Transcription</keyword>
<dbReference type="STRING" id="292415.Tbd_2500"/>
<keyword evidence="19" id="KW-1185">Reference proteome</keyword>
<comment type="function">
    <text evidence="15">Member of the two-component regulatory system NtrB/NtrC, which controls expression of the nitrogen-regulated (ntr) genes in response to nitrogen limitation. Phosphorylated NtrC binds directly to DNA and stimulates the formation of open promoter-sigma54-RNA polymerase complexes.</text>
</comment>
<dbReference type="Pfam" id="PF00072">
    <property type="entry name" value="Response_reg"/>
    <property type="match status" value="1"/>
</dbReference>
<feature type="domain" description="Response regulatory" evidence="17">
    <location>
        <begin position="6"/>
        <end position="120"/>
    </location>
</feature>
<dbReference type="GO" id="GO:0006808">
    <property type="term" value="P:regulation of nitrogen utilization"/>
    <property type="evidence" value="ECO:0007669"/>
    <property type="project" value="UniProtKB-UniRule"/>
</dbReference>
<keyword evidence="13 15" id="KW-0535">Nitrogen fixation</keyword>
<dbReference type="FunFam" id="3.40.50.2300:FF:000018">
    <property type="entry name" value="DNA-binding transcriptional regulator NtrC"/>
    <property type="match status" value="1"/>
</dbReference>
<dbReference type="InterPro" id="IPR010114">
    <property type="entry name" value="Transcript_reg_NtrC"/>
</dbReference>
<dbReference type="EMBL" id="CP000116">
    <property type="protein sequence ID" value="AAZ98453.1"/>
    <property type="molecule type" value="Genomic_DNA"/>
</dbReference>
<dbReference type="Pfam" id="PF00158">
    <property type="entry name" value="Sigma54_activat"/>
    <property type="match status" value="1"/>
</dbReference>
<dbReference type="NCBIfam" id="NF008176">
    <property type="entry name" value="PRK10923.1"/>
    <property type="match status" value="1"/>
</dbReference>
<evidence type="ECO:0000256" key="10">
    <source>
        <dbReference type="ARBA" id="ARBA00023125"/>
    </source>
</evidence>
<dbReference type="GO" id="GO:0005737">
    <property type="term" value="C:cytoplasm"/>
    <property type="evidence" value="ECO:0007669"/>
    <property type="project" value="UniProtKB-SubCell"/>
</dbReference>
<evidence type="ECO:0000256" key="5">
    <source>
        <dbReference type="ARBA" id="ARBA00022553"/>
    </source>
</evidence>
<evidence type="ECO:0000256" key="1">
    <source>
        <dbReference type="ARBA" id="ARBA00004496"/>
    </source>
</evidence>
<dbReference type="NCBIfam" id="TIGR01818">
    <property type="entry name" value="ntrC"/>
    <property type="match status" value="1"/>
</dbReference>
<evidence type="ECO:0000256" key="4">
    <source>
        <dbReference type="ARBA" id="ARBA00022491"/>
    </source>
</evidence>
<dbReference type="InterPro" id="IPR009057">
    <property type="entry name" value="Homeodomain-like_sf"/>
</dbReference>
<reference evidence="18 19" key="1">
    <citation type="journal article" date="2006" name="J. Bacteriol.">
        <title>The genome sequence of the obligately chemolithoautotrophic, facultatively anaerobic bacterium Thiobacillus denitrificans.</title>
        <authorList>
            <person name="Beller H.R."/>
            <person name="Chain P.S."/>
            <person name="Letain T.E."/>
            <person name="Chakicherla A."/>
            <person name="Larimer F.W."/>
            <person name="Richardson P.M."/>
            <person name="Coleman M.A."/>
            <person name="Wood A.P."/>
            <person name="Kelly D.P."/>
        </authorList>
    </citation>
    <scope>NUCLEOTIDE SEQUENCE [LARGE SCALE GENOMIC DNA]</scope>
    <source>
        <strain evidence="18 19">ATCC 25259</strain>
    </source>
</reference>
<dbReference type="SMART" id="SM00448">
    <property type="entry name" value="REC"/>
    <property type="match status" value="1"/>
</dbReference>
<dbReference type="Gene3D" id="3.40.50.2300">
    <property type="match status" value="1"/>
</dbReference>
<dbReference type="Proteomes" id="UP000008291">
    <property type="component" value="Chromosome"/>
</dbReference>
<evidence type="ECO:0000313" key="18">
    <source>
        <dbReference type="EMBL" id="AAZ98453.1"/>
    </source>
</evidence>
<evidence type="ECO:0000256" key="3">
    <source>
        <dbReference type="ARBA" id="ARBA00022490"/>
    </source>
</evidence>
<dbReference type="OrthoDB" id="5288224at2"/>
<keyword evidence="3 15" id="KW-0963">Cytoplasm</keyword>
<dbReference type="FunFam" id="1.10.8.60:FF:000014">
    <property type="entry name" value="DNA-binding transcriptional regulator NtrC"/>
    <property type="match status" value="1"/>
</dbReference>
<evidence type="ECO:0000259" key="16">
    <source>
        <dbReference type="PROSITE" id="PS50045"/>
    </source>
</evidence>
<dbReference type="GO" id="GO:0005524">
    <property type="term" value="F:ATP binding"/>
    <property type="evidence" value="ECO:0007669"/>
    <property type="project" value="UniProtKB-KW"/>
</dbReference>
<keyword evidence="4 15" id="KW-0678">Repressor</keyword>
<dbReference type="CDD" id="cd00009">
    <property type="entry name" value="AAA"/>
    <property type="match status" value="1"/>
</dbReference>
<evidence type="ECO:0000259" key="17">
    <source>
        <dbReference type="PROSITE" id="PS50110"/>
    </source>
</evidence>
<evidence type="ECO:0000256" key="13">
    <source>
        <dbReference type="ARBA" id="ARBA00023231"/>
    </source>
</evidence>
<dbReference type="SUPFAM" id="SSF52172">
    <property type="entry name" value="CheY-like"/>
    <property type="match status" value="1"/>
</dbReference>
<keyword evidence="10 15" id="KW-0238">DNA-binding</keyword>
<dbReference type="InterPro" id="IPR002078">
    <property type="entry name" value="Sigma_54_int"/>
</dbReference>
<keyword evidence="9 15" id="KW-0805">Transcription regulation</keyword>
<keyword evidence="7 15" id="KW-0067">ATP-binding</keyword>
<comment type="subcellular location">
    <subcellularLocation>
        <location evidence="1 15">Cytoplasm</location>
    </subcellularLocation>
</comment>
<dbReference type="KEGG" id="tbd:Tbd_2500"/>
<dbReference type="Gene3D" id="3.40.50.300">
    <property type="entry name" value="P-loop containing nucleotide triphosphate hydrolases"/>
    <property type="match status" value="1"/>
</dbReference>
<keyword evidence="6 15" id="KW-0547">Nucleotide-binding</keyword>
<proteinExistence type="predicted"/>
<keyword evidence="8 15" id="KW-0902">Two-component regulatory system</keyword>
<dbReference type="RefSeq" id="WP_011313012.1">
    <property type="nucleotide sequence ID" value="NC_007404.1"/>
</dbReference>
<feature type="modified residue" description="4-aspartylphosphate" evidence="14">
    <location>
        <position position="55"/>
    </location>
</feature>
<dbReference type="Gene3D" id="1.10.10.60">
    <property type="entry name" value="Homeodomain-like"/>
    <property type="match status" value="1"/>
</dbReference>
<sequence>MAKPNPVWIIDDDRSIRWVLEKALLREAIACMTFSSASDALRELERSQPSVVLSDIRMPGVSGLELLQALKERLPKVPVIIMTAYSDLDSAVAAFQGGAFEYLPKPFDVDQALDLVNRALTENASRDVPASSDVPVPEMLGQAPAMQEVFRAIGRLAHSHATVLITGESGSGKELVARALHRHSPRASGPFIALNTAAIPRDLLESELFGHERGAFTGAAAQRRGRFEQADGGTLFLDEIGDMPADLQTRLLRVLSDGQFYRVGGHTPMKVNVRVIAATHQDLEERVRQGLFREDLFHRLNVIRLRLPALRERREDIPLLVRHFMQKSARELGVEVKGIADTAMKALVGLPWSGNVRQLENIAHYLTVMAPGQVVEVGDLPADLMQAGAEPAAGNWLQSLAAEASARLAQGEAAILDELTRAYERTLIEVALRHTGGRRIEAAHLLGWGRNTLTRKIHELGLDGAGGDEPSPEQPG</sequence>
<dbReference type="PRINTS" id="PR01590">
    <property type="entry name" value="HTHFIS"/>
</dbReference>
<dbReference type="PROSITE" id="PS00675">
    <property type="entry name" value="SIGMA54_INTERACT_1"/>
    <property type="match status" value="1"/>
</dbReference>
<name>Q3SG03_THIDA</name>
<evidence type="ECO:0000256" key="11">
    <source>
        <dbReference type="ARBA" id="ARBA00023159"/>
    </source>
</evidence>
<dbReference type="GO" id="GO:0043565">
    <property type="term" value="F:sequence-specific DNA binding"/>
    <property type="evidence" value="ECO:0007669"/>
    <property type="project" value="InterPro"/>
</dbReference>
<dbReference type="GO" id="GO:0006355">
    <property type="term" value="P:regulation of DNA-templated transcription"/>
    <property type="evidence" value="ECO:0007669"/>
    <property type="project" value="InterPro"/>
</dbReference>
<dbReference type="InterPro" id="IPR027417">
    <property type="entry name" value="P-loop_NTPase"/>
</dbReference>
<evidence type="ECO:0000313" key="19">
    <source>
        <dbReference type="Proteomes" id="UP000008291"/>
    </source>
</evidence>
<evidence type="ECO:0000256" key="9">
    <source>
        <dbReference type="ARBA" id="ARBA00023015"/>
    </source>
</evidence>
<evidence type="ECO:0000256" key="2">
    <source>
        <dbReference type="ARBA" id="ARBA00019059"/>
    </source>
</evidence>
<evidence type="ECO:0000256" key="14">
    <source>
        <dbReference type="PROSITE-ProRule" id="PRU00169"/>
    </source>
</evidence>